<comment type="pathway">
    <text evidence="4 19">Cofactor biosynthesis; riboflavin biosynthesis; 5-amino-6-(D-ribitylamino)uracil from GTP: step 1/4.</text>
</comment>
<evidence type="ECO:0000256" key="1">
    <source>
        <dbReference type="ARBA" id="ARBA00000141"/>
    </source>
</evidence>
<evidence type="ECO:0000256" key="2">
    <source>
        <dbReference type="ARBA" id="ARBA00001936"/>
    </source>
</evidence>
<feature type="region of interest" description="DHBP synthase" evidence="19">
    <location>
        <begin position="1"/>
        <end position="204"/>
    </location>
</feature>
<proteinExistence type="inferred from homology"/>
<keyword evidence="16 19" id="KW-0511">Multifunctional enzyme</keyword>
<dbReference type="SUPFAM" id="SSF55821">
    <property type="entry name" value="YrdC/RibB"/>
    <property type="match status" value="1"/>
</dbReference>
<evidence type="ECO:0000256" key="19">
    <source>
        <dbReference type="HAMAP-Rule" id="MF_01283"/>
    </source>
</evidence>
<comment type="caution">
    <text evidence="21">The sequence shown here is derived from an EMBL/GenBank/DDBJ whole genome shotgun (WGS) entry which is preliminary data.</text>
</comment>
<comment type="function">
    <text evidence="17 19">Catalyzes the conversion of GTP to 2,5-diamino-6-ribosylamino-4(3H)-pyrimidinone 5'-phosphate (DARP), formate and pyrophosphate.</text>
</comment>
<evidence type="ECO:0000256" key="16">
    <source>
        <dbReference type="ARBA" id="ARBA00023268"/>
    </source>
</evidence>
<keyword evidence="14 19" id="KW-0464">Manganese</keyword>
<dbReference type="FunFam" id="3.90.870.10:FF:000001">
    <property type="entry name" value="Riboflavin biosynthesis protein RibBA"/>
    <property type="match status" value="1"/>
</dbReference>
<dbReference type="GO" id="GO:0005829">
    <property type="term" value="C:cytosol"/>
    <property type="evidence" value="ECO:0007669"/>
    <property type="project" value="TreeGrafter"/>
</dbReference>
<comment type="similarity">
    <text evidence="19">In the C-terminal section; belongs to the GTP cyclohydrolase II family.</text>
</comment>
<feature type="binding site" evidence="19">
    <location>
        <begin position="143"/>
        <end position="147"/>
    </location>
    <ligand>
        <name>D-ribulose 5-phosphate</name>
        <dbReference type="ChEBI" id="CHEBI:58121"/>
    </ligand>
</feature>
<protein>
    <recommendedName>
        <fullName evidence="19">Riboflavin biosynthesis protein RibBA</fullName>
    </recommendedName>
    <domain>
        <recommendedName>
            <fullName evidence="19">3,4-dihydroxy-2-butanone 4-phosphate synthase</fullName>
            <shortName evidence="19">DHBP synthase</shortName>
            <ecNumber evidence="19">4.1.99.12</ecNumber>
        </recommendedName>
    </domain>
    <domain>
        <recommendedName>
            <fullName evidence="19">GTP cyclohydrolase-2</fullName>
            <ecNumber evidence="19">3.5.4.25</ecNumber>
        </recommendedName>
        <alternativeName>
            <fullName evidence="19">GTP cyclohydrolase II</fullName>
        </alternativeName>
    </domain>
</protein>
<dbReference type="EMBL" id="DTHG01000058">
    <property type="protein sequence ID" value="HGW91815.1"/>
    <property type="molecule type" value="Genomic_DNA"/>
</dbReference>
<name>A0A7C4U8C1_UNCW3</name>
<keyword evidence="8 19" id="KW-0479">Metal-binding</keyword>
<feature type="binding site" evidence="19">
    <location>
        <position position="276"/>
    </location>
    <ligand>
        <name>GTP</name>
        <dbReference type="ChEBI" id="CHEBI:37565"/>
    </ligand>
</feature>
<dbReference type="InterPro" id="IPR000422">
    <property type="entry name" value="DHBP_synthase_RibB"/>
</dbReference>
<feature type="binding site" evidence="19">
    <location>
        <position position="320"/>
    </location>
    <ligand>
        <name>GTP</name>
        <dbReference type="ChEBI" id="CHEBI:37565"/>
    </ligand>
</feature>
<evidence type="ECO:0000259" key="20">
    <source>
        <dbReference type="Pfam" id="PF00925"/>
    </source>
</evidence>
<feature type="active site" description="Nucleophile; for GTP cyclohydrolase activity" evidence="19">
    <location>
        <position position="334"/>
    </location>
</feature>
<comment type="cofactor">
    <cofactor evidence="2">
        <name>Mn(2+)</name>
        <dbReference type="ChEBI" id="CHEBI:29035"/>
    </cofactor>
</comment>
<dbReference type="NCBIfam" id="TIGR00506">
    <property type="entry name" value="ribB"/>
    <property type="match status" value="1"/>
</dbReference>
<comment type="cofactor">
    <cofactor evidence="19">
        <name>Zn(2+)</name>
        <dbReference type="ChEBI" id="CHEBI:29105"/>
    </cofactor>
    <text evidence="19">Binds 1 zinc ion per subunit.</text>
</comment>
<comment type="catalytic activity">
    <reaction evidence="18 19">
        <text>GTP + 4 H2O = 2,5-diamino-6-hydroxy-4-(5-phosphoribosylamino)-pyrimidine + formate + 2 phosphate + 3 H(+)</text>
        <dbReference type="Rhea" id="RHEA:23704"/>
        <dbReference type="ChEBI" id="CHEBI:15377"/>
        <dbReference type="ChEBI" id="CHEBI:15378"/>
        <dbReference type="ChEBI" id="CHEBI:15740"/>
        <dbReference type="ChEBI" id="CHEBI:37565"/>
        <dbReference type="ChEBI" id="CHEBI:43474"/>
        <dbReference type="ChEBI" id="CHEBI:58614"/>
        <dbReference type="EC" id="3.5.4.25"/>
    </reaction>
</comment>
<feature type="binding site" evidence="19">
    <location>
        <position position="146"/>
    </location>
    <ligand>
        <name>Mg(2+)</name>
        <dbReference type="ChEBI" id="CHEBI:18420"/>
        <label>2</label>
    </ligand>
</feature>
<comment type="similarity">
    <text evidence="6 19">In the N-terminal section; belongs to the DHBP synthase family.</text>
</comment>
<evidence type="ECO:0000256" key="3">
    <source>
        <dbReference type="ARBA" id="ARBA00002284"/>
    </source>
</evidence>
<feature type="binding site" evidence="19">
    <location>
        <begin position="298"/>
        <end position="300"/>
    </location>
    <ligand>
        <name>GTP</name>
        <dbReference type="ChEBI" id="CHEBI:37565"/>
    </ligand>
</feature>
<evidence type="ECO:0000256" key="15">
    <source>
        <dbReference type="ARBA" id="ARBA00023239"/>
    </source>
</evidence>
<dbReference type="GO" id="GO:0030145">
    <property type="term" value="F:manganese ion binding"/>
    <property type="evidence" value="ECO:0007669"/>
    <property type="project" value="UniProtKB-UniRule"/>
</dbReference>
<dbReference type="NCBIfam" id="NF001591">
    <property type="entry name" value="PRK00393.1"/>
    <property type="match status" value="1"/>
</dbReference>
<dbReference type="InterPro" id="IPR000926">
    <property type="entry name" value="RibA"/>
</dbReference>
<feature type="binding site" evidence="19">
    <location>
        <position position="260"/>
    </location>
    <ligand>
        <name>Zn(2+)</name>
        <dbReference type="ChEBI" id="CHEBI:29105"/>
        <note>catalytic</note>
    </ligand>
</feature>
<organism evidence="21">
    <name type="scientific">candidate division WOR-3 bacterium</name>
    <dbReference type="NCBI Taxonomy" id="2052148"/>
    <lineage>
        <taxon>Bacteria</taxon>
        <taxon>Bacteria division WOR-3</taxon>
    </lineage>
</organism>
<dbReference type="FunFam" id="3.40.50.10990:FF:000001">
    <property type="entry name" value="Riboflavin biosynthesis protein RibBA"/>
    <property type="match status" value="1"/>
</dbReference>
<evidence type="ECO:0000256" key="8">
    <source>
        <dbReference type="ARBA" id="ARBA00022723"/>
    </source>
</evidence>
<feature type="domain" description="GTP cyclohydrolase II" evidence="20">
    <location>
        <begin position="211"/>
        <end position="376"/>
    </location>
</feature>
<dbReference type="Gene3D" id="3.40.50.10990">
    <property type="entry name" value="GTP cyclohydrolase II"/>
    <property type="match status" value="1"/>
</dbReference>
<dbReference type="Pfam" id="PF00925">
    <property type="entry name" value="GTP_cyclohydro2"/>
    <property type="match status" value="1"/>
</dbReference>
<accession>A0A7C4U8C1</accession>
<dbReference type="HAMAP" id="MF_00180">
    <property type="entry name" value="RibB"/>
    <property type="match status" value="1"/>
</dbReference>
<dbReference type="GO" id="GO:0009231">
    <property type="term" value="P:riboflavin biosynthetic process"/>
    <property type="evidence" value="ECO:0007669"/>
    <property type="project" value="UniProtKB-UniRule"/>
</dbReference>
<feature type="site" description="Essential for DHBP synthase activity" evidence="19">
    <location>
        <position position="167"/>
    </location>
</feature>
<evidence type="ECO:0000256" key="12">
    <source>
        <dbReference type="ARBA" id="ARBA00022842"/>
    </source>
</evidence>
<evidence type="ECO:0000256" key="14">
    <source>
        <dbReference type="ARBA" id="ARBA00023211"/>
    </source>
</evidence>
<keyword evidence="13 19" id="KW-0342">GTP-binding</keyword>
<dbReference type="GO" id="GO:0008686">
    <property type="term" value="F:3,4-dihydroxy-2-butanone-4-phosphate synthase activity"/>
    <property type="evidence" value="ECO:0007669"/>
    <property type="project" value="UniProtKB-UniRule"/>
</dbReference>
<feature type="binding site" evidence="19">
    <location>
        <position position="31"/>
    </location>
    <ligand>
        <name>Mg(2+)</name>
        <dbReference type="ChEBI" id="CHEBI:18420"/>
        <label>2</label>
    </ligand>
</feature>
<gene>
    <name evidence="19" type="primary">ribBA</name>
    <name evidence="21" type="ORF">ENV67_04655</name>
</gene>
<dbReference type="EC" id="3.5.4.25" evidence="19"/>
<keyword evidence="12 19" id="KW-0460">Magnesium</keyword>
<dbReference type="Gene3D" id="3.90.870.10">
    <property type="entry name" value="DHBP synthase"/>
    <property type="match status" value="1"/>
</dbReference>
<evidence type="ECO:0000256" key="7">
    <source>
        <dbReference type="ARBA" id="ARBA00022619"/>
    </source>
</evidence>
<evidence type="ECO:0000256" key="9">
    <source>
        <dbReference type="ARBA" id="ARBA00022741"/>
    </source>
</evidence>
<comment type="function">
    <text evidence="3 19">Catalyzes the conversion of D-ribulose 5-phosphate to formate and 3,4-dihydroxy-2-butanone 4-phosphate.</text>
</comment>
<comment type="cofactor">
    <cofactor evidence="19">
        <name>Mg(2+)</name>
        <dbReference type="ChEBI" id="CHEBI:18420"/>
    </cofactor>
    <cofactor evidence="19">
        <name>Mn(2+)</name>
        <dbReference type="ChEBI" id="CHEBI:29035"/>
    </cofactor>
    <text evidence="19">Binds 2 divalent metal cations per subunit. Magnesium or manganese.</text>
</comment>
<dbReference type="InterPro" id="IPR016299">
    <property type="entry name" value="Riboflavin_synth_RibBA"/>
</dbReference>
<keyword evidence="15 19" id="KW-0456">Lyase</keyword>
<feature type="site" description="Essential for DHBP synthase activity" evidence="19">
    <location>
        <position position="129"/>
    </location>
</feature>
<dbReference type="InterPro" id="IPR036144">
    <property type="entry name" value="RibA-like_sf"/>
</dbReference>
<feature type="binding site" evidence="19">
    <location>
        <position position="271"/>
    </location>
    <ligand>
        <name>Zn(2+)</name>
        <dbReference type="ChEBI" id="CHEBI:29105"/>
        <note>catalytic</note>
    </ligand>
</feature>
<evidence type="ECO:0000256" key="18">
    <source>
        <dbReference type="ARBA" id="ARBA00049295"/>
    </source>
</evidence>
<feature type="binding site" evidence="19">
    <location>
        <begin position="30"/>
        <end position="31"/>
    </location>
    <ligand>
        <name>D-ribulose 5-phosphate</name>
        <dbReference type="ChEBI" id="CHEBI:58121"/>
    </ligand>
</feature>
<evidence type="ECO:0000313" key="21">
    <source>
        <dbReference type="EMBL" id="HGW91815.1"/>
    </source>
</evidence>
<comment type="catalytic activity">
    <reaction evidence="1 19">
        <text>D-ribulose 5-phosphate = (2S)-2-hydroxy-3-oxobutyl phosphate + formate + H(+)</text>
        <dbReference type="Rhea" id="RHEA:18457"/>
        <dbReference type="ChEBI" id="CHEBI:15378"/>
        <dbReference type="ChEBI" id="CHEBI:15740"/>
        <dbReference type="ChEBI" id="CHEBI:58121"/>
        <dbReference type="ChEBI" id="CHEBI:58830"/>
        <dbReference type="EC" id="4.1.99.12"/>
    </reaction>
</comment>
<feature type="binding site" evidence="19">
    <location>
        <position position="355"/>
    </location>
    <ligand>
        <name>GTP</name>
        <dbReference type="ChEBI" id="CHEBI:37565"/>
    </ligand>
</feature>
<dbReference type="GO" id="GO:0008270">
    <property type="term" value="F:zinc ion binding"/>
    <property type="evidence" value="ECO:0007669"/>
    <property type="project" value="UniProtKB-UniRule"/>
</dbReference>
<evidence type="ECO:0000256" key="4">
    <source>
        <dbReference type="ARBA" id="ARBA00004853"/>
    </source>
</evidence>
<dbReference type="AlphaFoldDB" id="A0A7C4U8C1"/>
<dbReference type="PANTHER" id="PTHR21327:SF18">
    <property type="entry name" value="3,4-DIHYDROXY-2-BUTANONE 4-PHOSPHATE SYNTHASE"/>
    <property type="match status" value="1"/>
</dbReference>
<dbReference type="NCBIfam" id="TIGR00505">
    <property type="entry name" value="ribA"/>
    <property type="match status" value="1"/>
</dbReference>
<dbReference type="UniPathway" id="UPA00275">
    <property type="reaction ID" value="UER00399"/>
</dbReference>
<dbReference type="PANTHER" id="PTHR21327">
    <property type="entry name" value="GTP CYCLOHYDROLASE II-RELATED"/>
    <property type="match status" value="1"/>
</dbReference>
<dbReference type="Pfam" id="PF00926">
    <property type="entry name" value="DHBP_synthase"/>
    <property type="match status" value="1"/>
</dbReference>
<feature type="active site" description="Proton acceptor; for GTP cyclohydrolase activity" evidence="19">
    <location>
        <position position="332"/>
    </location>
</feature>
<dbReference type="CDD" id="cd00641">
    <property type="entry name" value="GTP_cyclohydro2"/>
    <property type="match status" value="1"/>
</dbReference>
<dbReference type="GO" id="GO:0005525">
    <property type="term" value="F:GTP binding"/>
    <property type="evidence" value="ECO:0007669"/>
    <property type="project" value="UniProtKB-KW"/>
</dbReference>
<feature type="binding site" evidence="19">
    <location>
        <position position="35"/>
    </location>
    <ligand>
        <name>D-ribulose 5-phosphate</name>
        <dbReference type="ChEBI" id="CHEBI:58121"/>
    </ligand>
</feature>
<keyword evidence="10 19" id="KW-0378">Hydrolase</keyword>
<comment type="pathway">
    <text evidence="5 19">Cofactor biosynthesis; riboflavin biosynthesis; 2-hydroxy-3-oxobutyl phosphate from D-ribulose 5-phosphate: step 1/1.</text>
</comment>
<feature type="binding site" evidence="19">
    <location>
        <begin position="255"/>
        <end position="259"/>
    </location>
    <ligand>
        <name>GTP</name>
        <dbReference type="ChEBI" id="CHEBI:37565"/>
    </ligand>
</feature>
<dbReference type="EC" id="4.1.99.12" evidence="19"/>
<dbReference type="PIRSF" id="PIRSF001259">
    <property type="entry name" value="RibA"/>
    <property type="match status" value="1"/>
</dbReference>
<feature type="region of interest" description="GTP cyclohydrolase II" evidence="19">
    <location>
        <begin position="205"/>
        <end position="403"/>
    </location>
</feature>
<dbReference type="InterPro" id="IPR017945">
    <property type="entry name" value="DHBP_synth_RibB-like_a/b_dom"/>
</dbReference>
<evidence type="ECO:0000256" key="11">
    <source>
        <dbReference type="ARBA" id="ARBA00022833"/>
    </source>
</evidence>
<keyword evidence="9 19" id="KW-0547">Nucleotide-binding</keyword>
<evidence type="ECO:0000256" key="10">
    <source>
        <dbReference type="ARBA" id="ARBA00022801"/>
    </source>
</evidence>
<evidence type="ECO:0000256" key="17">
    <source>
        <dbReference type="ARBA" id="ARBA00043932"/>
    </source>
</evidence>
<dbReference type="HAMAP" id="MF_00179">
    <property type="entry name" value="RibA"/>
    <property type="match status" value="1"/>
</dbReference>
<evidence type="ECO:0000256" key="6">
    <source>
        <dbReference type="ARBA" id="ARBA00005520"/>
    </source>
</evidence>
<dbReference type="GO" id="GO:0000287">
    <property type="term" value="F:magnesium ion binding"/>
    <property type="evidence" value="ECO:0007669"/>
    <property type="project" value="UniProtKB-UniRule"/>
</dbReference>
<dbReference type="GO" id="GO:0003935">
    <property type="term" value="F:GTP cyclohydrolase II activity"/>
    <property type="evidence" value="ECO:0007669"/>
    <property type="project" value="UniProtKB-UniRule"/>
</dbReference>
<sequence length="403" mass="45233">MEEFNFNKIEEAIEDIKNGKMVIVVDDEDRENEGDFIMASEKVTPEAINFMSKYGRGLICITLEEKRLNELRLPLMTDHITARFGTAFTISVDAIHGTTTGISAYDRAQTIKVCIDPKTKPEDLARPGHIFPLRSAPGGVLRRAGHTEAATDLARLAGLYPSGVLCEIMDDDGSMAKLPKLFEMAKFHNLKLITIKDLILYRQKNEKLVKREVEVKLPTDYGDFRLFAYSNSLDEHIHLALVYGEVEGKENVLVRVHSQCITGDLFRSLRCDCGSQFHTAISMIVKEGRGVLLYLMQEGRGIGLLNKLKAYKLQEEGLDTVEANIKLGFKPDLRDYGIGAQILKDLGLSTIRLLTNNPRKIVGIEGYGLKVVERIPIEVSPNEINIGYLRVKREKLGHLLSDF</sequence>
<dbReference type="HAMAP" id="MF_01283">
    <property type="entry name" value="RibBA"/>
    <property type="match status" value="1"/>
</dbReference>
<feature type="binding site" evidence="19">
    <location>
        <position position="273"/>
    </location>
    <ligand>
        <name>Zn(2+)</name>
        <dbReference type="ChEBI" id="CHEBI:29105"/>
        <note>catalytic</note>
    </ligand>
</feature>
<keyword evidence="7 19" id="KW-0686">Riboflavin biosynthesis</keyword>
<reference evidence="21" key="1">
    <citation type="journal article" date="2020" name="mSystems">
        <title>Genome- and Community-Level Interaction Insights into Carbon Utilization and Element Cycling Functions of Hydrothermarchaeota in Hydrothermal Sediment.</title>
        <authorList>
            <person name="Zhou Z."/>
            <person name="Liu Y."/>
            <person name="Xu W."/>
            <person name="Pan J."/>
            <person name="Luo Z.H."/>
            <person name="Li M."/>
        </authorList>
    </citation>
    <scope>NUCLEOTIDE SEQUENCE [LARGE SCALE GENOMIC DNA]</scope>
    <source>
        <strain evidence="21">SpSt-780</strain>
    </source>
</reference>
<feature type="binding site" evidence="19">
    <location>
        <position position="167"/>
    </location>
    <ligand>
        <name>D-ribulose 5-phosphate</name>
        <dbReference type="ChEBI" id="CHEBI:58121"/>
    </ligand>
</feature>
<dbReference type="InterPro" id="IPR032677">
    <property type="entry name" value="GTP_cyclohydro_II"/>
</dbReference>
<keyword evidence="11 19" id="KW-0862">Zinc</keyword>
<dbReference type="NCBIfam" id="NF006803">
    <property type="entry name" value="PRK09311.1"/>
    <property type="match status" value="1"/>
</dbReference>
<dbReference type="SUPFAM" id="SSF142695">
    <property type="entry name" value="RibA-like"/>
    <property type="match status" value="1"/>
</dbReference>
<feature type="binding site" evidence="19">
    <location>
        <position position="31"/>
    </location>
    <ligand>
        <name>Mg(2+)</name>
        <dbReference type="ChEBI" id="CHEBI:18420"/>
        <label>1</label>
    </ligand>
</feature>
<feature type="binding site" evidence="19">
    <location>
        <position position="360"/>
    </location>
    <ligand>
        <name>GTP</name>
        <dbReference type="ChEBI" id="CHEBI:37565"/>
    </ligand>
</feature>
<evidence type="ECO:0000256" key="5">
    <source>
        <dbReference type="ARBA" id="ARBA00004904"/>
    </source>
</evidence>
<evidence type="ECO:0000256" key="13">
    <source>
        <dbReference type="ARBA" id="ARBA00023134"/>
    </source>
</evidence>